<feature type="domain" description="EngC GTPase" evidence="11">
    <location>
        <begin position="72"/>
        <end position="220"/>
    </location>
</feature>
<comment type="caution">
    <text evidence="13">The sequence shown here is derived from an EMBL/GenBank/DDBJ whole genome shotgun (WGS) entry which is preliminary data.</text>
</comment>
<reference evidence="13" key="1">
    <citation type="journal article" date="2014" name="Int. J. Syst. Evol. Microbiol.">
        <title>Complete genome sequence of Corynebacterium casei LMG S-19264T (=DSM 44701T), isolated from a smear-ripened cheese.</title>
        <authorList>
            <consortium name="US DOE Joint Genome Institute (JGI-PGF)"/>
            <person name="Walter F."/>
            <person name="Albersmeier A."/>
            <person name="Kalinowski J."/>
            <person name="Ruckert C."/>
        </authorList>
    </citation>
    <scope>NUCLEOTIDE SEQUENCE</scope>
    <source>
        <strain evidence="13">CGMCC 1.15179</strain>
    </source>
</reference>
<keyword evidence="5 10" id="KW-0547">Nucleotide-binding</keyword>
<dbReference type="GO" id="GO:0042274">
    <property type="term" value="P:ribosomal small subunit biogenesis"/>
    <property type="evidence" value="ECO:0007669"/>
    <property type="project" value="UniProtKB-UniRule"/>
</dbReference>
<dbReference type="PANTHER" id="PTHR32120:SF11">
    <property type="entry name" value="SMALL RIBOSOMAL SUBUNIT BIOGENESIS GTPASE RSGA 1, MITOCHONDRIAL-RELATED"/>
    <property type="match status" value="1"/>
</dbReference>
<evidence type="ECO:0000256" key="5">
    <source>
        <dbReference type="ARBA" id="ARBA00022741"/>
    </source>
</evidence>
<protein>
    <recommendedName>
        <fullName evidence="10">Small ribosomal subunit biogenesis GTPase RsgA</fullName>
        <ecNumber evidence="10">3.6.1.-</ecNumber>
    </recommendedName>
</protein>
<feature type="binding site" evidence="10">
    <location>
        <position position="246"/>
    </location>
    <ligand>
        <name>Zn(2+)</name>
        <dbReference type="ChEBI" id="CHEBI:29105"/>
    </ligand>
</feature>
<keyword evidence="1 10" id="KW-0963">Cytoplasm</keyword>
<dbReference type="SUPFAM" id="SSF52540">
    <property type="entry name" value="P-loop containing nucleoside triphosphate hydrolases"/>
    <property type="match status" value="1"/>
</dbReference>
<dbReference type="HAMAP" id="MF_01820">
    <property type="entry name" value="GTPase_RsgA"/>
    <property type="match status" value="1"/>
</dbReference>
<dbReference type="InterPro" id="IPR010914">
    <property type="entry name" value="RsgA_GTPase_dom"/>
</dbReference>
<dbReference type="NCBIfam" id="TIGR00157">
    <property type="entry name" value="ribosome small subunit-dependent GTPase A"/>
    <property type="match status" value="1"/>
</dbReference>
<comment type="subunit">
    <text evidence="10">Monomer. Associates with 30S ribosomal subunit, binds 16S rRNA.</text>
</comment>
<evidence type="ECO:0000256" key="4">
    <source>
        <dbReference type="ARBA" id="ARBA00022730"/>
    </source>
</evidence>
<dbReference type="Pfam" id="PF03193">
    <property type="entry name" value="RsgA_GTPase"/>
    <property type="match status" value="1"/>
</dbReference>
<dbReference type="PANTHER" id="PTHR32120">
    <property type="entry name" value="SMALL RIBOSOMAL SUBUNIT BIOGENESIS GTPASE RSGA"/>
    <property type="match status" value="1"/>
</dbReference>
<name>A0A8J2VGI6_9BACL</name>
<accession>A0A8J2VGI6</accession>
<dbReference type="InterPro" id="IPR031944">
    <property type="entry name" value="RsgA_N"/>
</dbReference>
<dbReference type="SUPFAM" id="SSF50249">
    <property type="entry name" value="Nucleic acid-binding proteins"/>
    <property type="match status" value="1"/>
</dbReference>
<feature type="binding site" evidence="10">
    <location>
        <begin position="112"/>
        <end position="115"/>
    </location>
    <ligand>
        <name>GTP</name>
        <dbReference type="ChEBI" id="CHEBI:37565"/>
    </ligand>
</feature>
<keyword evidence="4 10" id="KW-0699">rRNA-binding</keyword>
<keyword evidence="14" id="KW-1185">Reference proteome</keyword>
<feature type="binding site" evidence="10">
    <location>
        <position position="259"/>
    </location>
    <ligand>
        <name>Zn(2+)</name>
        <dbReference type="ChEBI" id="CHEBI:29105"/>
    </ligand>
</feature>
<keyword evidence="6 10" id="KW-0378">Hydrolase</keyword>
<proteinExistence type="inferred from homology"/>
<dbReference type="Gene3D" id="1.10.40.50">
    <property type="entry name" value="Probable gtpase engc, domain 3"/>
    <property type="match status" value="1"/>
</dbReference>
<dbReference type="PROSITE" id="PS51721">
    <property type="entry name" value="G_CP"/>
    <property type="match status" value="1"/>
</dbReference>
<comment type="function">
    <text evidence="10">One of several proteins that assist in the late maturation steps of the functional core of the 30S ribosomal subunit. Helps release RbfA from mature subunits. May play a role in the assembly of ribosomal proteins into the subunit. Circularly permuted GTPase that catalyzes slow GTP hydrolysis, GTPase activity is stimulated by the 30S ribosomal subunit.</text>
</comment>
<dbReference type="GO" id="GO:0005737">
    <property type="term" value="C:cytoplasm"/>
    <property type="evidence" value="ECO:0007669"/>
    <property type="project" value="UniProtKB-SubCell"/>
</dbReference>
<reference evidence="13" key="2">
    <citation type="submission" date="2020-09" db="EMBL/GenBank/DDBJ databases">
        <authorList>
            <person name="Sun Q."/>
            <person name="Zhou Y."/>
        </authorList>
    </citation>
    <scope>NUCLEOTIDE SEQUENCE</scope>
    <source>
        <strain evidence="13">CGMCC 1.15179</strain>
    </source>
</reference>
<feature type="binding site" evidence="10">
    <location>
        <position position="251"/>
    </location>
    <ligand>
        <name>Zn(2+)</name>
        <dbReference type="ChEBI" id="CHEBI:29105"/>
    </ligand>
</feature>
<dbReference type="InterPro" id="IPR012340">
    <property type="entry name" value="NA-bd_OB-fold"/>
</dbReference>
<dbReference type="EMBL" id="BMHQ01000005">
    <property type="protein sequence ID" value="GGE16787.1"/>
    <property type="molecule type" value="Genomic_DNA"/>
</dbReference>
<dbReference type="CDD" id="cd01854">
    <property type="entry name" value="YjeQ_EngC"/>
    <property type="match status" value="1"/>
</dbReference>
<dbReference type="GO" id="GO:0046872">
    <property type="term" value="F:metal ion binding"/>
    <property type="evidence" value="ECO:0007669"/>
    <property type="project" value="UniProtKB-KW"/>
</dbReference>
<dbReference type="RefSeq" id="WP_188647549.1">
    <property type="nucleotide sequence ID" value="NZ_BMHQ01000005.1"/>
</dbReference>
<comment type="cofactor">
    <cofactor evidence="10">
        <name>Zn(2+)</name>
        <dbReference type="ChEBI" id="CHEBI:29105"/>
    </cofactor>
    <text evidence="10">Binds 1 zinc ion per subunit.</text>
</comment>
<dbReference type="Gene3D" id="2.40.50.140">
    <property type="entry name" value="Nucleic acid-binding proteins"/>
    <property type="match status" value="1"/>
</dbReference>
<evidence type="ECO:0000256" key="1">
    <source>
        <dbReference type="ARBA" id="ARBA00022490"/>
    </source>
</evidence>
<keyword evidence="3 10" id="KW-0479">Metal-binding</keyword>
<evidence type="ECO:0000256" key="6">
    <source>
        <dbReference type="ARBA" id="ARBA00022801"/>
    </source>
</evidence>
<dbReference type="GO" id="GO:0003924">
    <property type="term" value="F:GTPase activity"/>
    <property type="evidence" value="ECO:0007669"/>
    <property type="project" value="UniProtKB-UniRule"/>
</dbReference>
<comment type="similarity">
    <text evidence="10">Belongs to the TRAFAC class YlqF/YawG GTPase family. RsgA subfamily.</text>
</comment>
<dbReference type="GO" id="GO:0019843">
    <property type="term" value="F:rRNA binding"/>
    <property type="evidence" value="ECO:0007669"/>
    <property type="project" value="UniProtKB-KW"/>
</dbReference>
<comment type="subcellular location">
    <subcellularLocation>
        <location evidence="10">Cytoplasm</location>
    </subcellularLocation>
</comment>
<evidence type="ECO:0000313" key="13">
    <source>
        <dbReference type="EMBL" id="GGE16787.1"/>
    </source>
</evidence>
<dbReference type="PROSITE" id="PS50936">
    <property type="entry name" value="ENGC_GTPASE"/>
    <property type="match status" value="1"/>
</dbReference>
<evidence type="ECO:0000256" key="8">
    <source>
        <dbReference type="ARBA" id="ARBA00022884"/>
    </source>
</evidence>
<dbReference type="InterPro" id="IPR030378">
    <property type="entry name" value="G_CP_dom"/>
</dbReference>
<evidence type="ECO:0000256" key="2">
    <source>
        <dbReference type="ARBA" id="ARBA00022517"/>
    </source>
</evidence>
<organism evidence="13 14">
    <name type="scientific">Marinithermofilum abyssi</name>
    <dbReference type="NCBI Taxonomy" id="1571185"/>
    <lineage>
        <taxon>Bacteria</taxon>
        <taxon>Bacillati</taxon>
        <taxon>Bacillota</taxon>
        <taxon>Bacilli</taxon>
        <taxon>Bacillales</taxon>
        <taxon>Thermoactinomycetaceae</taxon>
        <taxon>Marinithermofilum</taxon>
    </lineage>
</organism>
<gene>
    <name evidence="10 13" type="primary">rsgA</name>
    <name evidence="13" type="ORF">GCM10011571_18090</name>
</gene>
<evidence type="ECO:0000313" key="14">
    <source>
        <dbReference type="Proteomes" id="UP000625210"/>
    </source>
</evidence>
<dbReference type="CDD" id="cd04466">
    <property type="entry name" value="S1_YloQ_GTPase"/>
    <property type="match status" value="1"/>
</dbReference>
<evidence type="ECO:0000259" key="11">
    <source>
        <dbReference type="PROSITE" id="PS50936"/>
    </source>
</evidence>
<keyword evidence="7 10" id="KW-0862">Zinc</keyword>
<evidence type="ECO:0000256" key="7">
    <source>
        <dbReference type="ARBA" id="ARBA00022833"/>
    </source>
</evidence>
<keyword evidence="2 10" id="KW-0690">Ribosome biogenesis</keyword>
<dbReference type="AlphaFoldDB" id="A0A8J2VGI6"/>
<feature type="domain" description="CP-type G" evidence="12">
    <location>
        <begin position="63"/>
        <end position="222"/>
    </location>
</feature>
<dbReference type="GO" id="GO:0005525">
    <property type="term" value="F:GTP binding"/>
    <property type="evidence" value="ECO:0007669"/>
    <property type="project" value="UniProtKB-UniRule"/>
</dbReference>
<dbReference type="Proteomes" id="UP000625210">
    <property type="component" value="Unassembled WGS sequence"/>
</dbReference>
<dbReference type="EC" id="3.6.1.-" evidence="10"/>
<dbReference type="Gene3D" id="3.40.50.300">
    <property type="entry name" value="P-loop containing nucleotide triphosphate hydrolases"/>
    <property type="match status" value="1"/>
</dbReference>
<sequence length="291" mass="32889">MPEGQIVRAVGGFYYVRTPDGDVQCRARGIFKKRKFSPLVGDRVTFEWTANGEGVVTQVEPRKTELVRPPIANVEQAVVVCSLNEPRFQPELLDRFLVHCEHEGLEILIVLTKLDLLEDPNGLRQIRAMYDPAGYRIVATSIKTGEGIEVVREELTGRLSVFAGQSGVGKSSLLNRLYPDLELQTGAISRKLGRGRHTTRHVELLDLPEGGQVADTPGFSQLAFQHMEPVDLSDCFPEMRLRAPDCRFRGCLHKNEPDCRVREAAENGEIAPSRHRHYLQFLEEISEQRRY</sequence>
<evidence type="ECO:0000256" key="10">
    <source>
        <dbReference type="HAMAP-Rule" id="MF_01820"/>
    </source>
</evidence>
<feature type="binding site" evidence="10">
    <location>
        <begin position="164"/>
        <end position="172"/>
    </location>
    <ligand>
        <name>GTP</name>
        <dbReference type="ChEBI" id="CHEBI:37565"/>
    </ligand>
</feature>
<feature type="binding site" evidence="10">
    <location>
        <position position="253"/>
    </location>
    <ligand>
        <name>Zn(2+)</name>
        <dbReference type="ChEBI" id="CHEBI:29105"/>
    </ligand>
</feature>
<dbReference type="Pfam" id="PF16745">
    <property type="entry name" value="RsgA_N"/>
    <property type="match status" value="1"/>
</dbReference>
<evidence type="ECO:0000256" key="9">
    <source>
        <dbReference type="ARBA" id="ARBA00023134"/>
    </source>
</evidence>
<keyword evidence="9 10" id="KW-0342">GTP-binding</keyword>
<dbReference type="InterPro" id="IPR027417">
    <property type="entry name" value="P-loop_NTPase"/>
</dbReference>
<keyword evidence="8 10" id="KW-0694">RNA-binding</keyword>
<dbReference type="InterPro" id="IPR004881">
    <property type="entry name" value="Ribosome_biogen_GTPase_RsgA"/>
</dbReference>
<evidence type="ECO:0000256" key="3">
    <source>
        <dbReference type="ARBA" id="ARBA00022723"/>
    </source>
</evidence>
<evidence type="ECO:0000259" key="12">
    <source>
        <dbReference type="PROSITE" id="PS51721"/>
    </source>
</evidence>